<feature type="transmembrane region" description="Helical" evidence="1">
    <location>
        <begin position="128"/>
        <end position="147"/>
    </location>
</feature>
<organism evidence="2">
    <name type="scientific">Aphanomyces invadans</name>
    <dbReference type="NCBI Taxonomy" id="157072"/>
    <lineage>
        <taxon>Eukaryota</taxon>
        <taxon>Sar</taxon>
        <taxon>Stramenopiles</taxon>
        <taxon>Oomycota</taxon>
        <taxon>Saprolegniomycetes</taxon>
        <taxon>Saprolegniales</taxon>
        <taxon>Verrucalvaceae</taxon>
        <taxon>Aphanomyces</taxon>
    </lineage>
</organism>
<dbReference type="VEuPathDB" id="FungiDB:H310_10350"/>
<sequence>MDKKRASSVSAATPTVAFAMSDSTMANDADNIVKYIDTELTIIQDDIPTLTGEQTTDTNGIPLYKWRTSLFAFSSFNLSLSLLSVVAPCVPVGHIAQRVGLGQFVLVLVVAGVFYVASFGLSFLQRPLVNAIATACSLNFIGFLAVLRSRVRQLFDIPGSLLSDTCTVMWCGCCAIAQMSTHVEAMDTRSCCSLVPRDVLPGYK</sequence>
<gene>
    <name evidence="2" type="ORF">H310_10350</name>
    <name evidence="3" type="ORF">H310_10355</name>
</gene>
<accession>A0A024TRN9</accession>
<dbReference type="OrthoDB" id="78343at2759"/>
<reference evidence="2" key="1">
    <citation type="submission" date="2013-12" db="EMBL/GenBank/DDBJ databases">
        <title>The Genome Sequence of Aphanomyces invadans NJM9701.</title>
        <authorList>
            <consortium name="The Broad Institute Genomics Platform"/>
            <person name="Russ C."/>
            <person name="Tyler B."/>
            <person name="van West P."/>
            <person name="Dieguez-Uribeondo J."/>
            <person name="Young S.K."/>
            <person name="Zeng Q."/>
            <person name="Gargeya S."/>
            <person name="Fitzgerald M."/>
            <person name="Abouelleil A."/>
            <person name="Alvarado L."/>
            <person name="Chapman S.B."/>
            <person name="Gainer-Dewar J."/>
            <person name="Goldberg J."/>
            <person name="Griggs A."/>
            <person name="Gujja S."/>
            <person name="Hansen M."/>
            <person name="Howarth C."/>
            <person name="Imamovic A."/>
            <person name="Ireland A."/>
            <person name="Larimer J."/>
            <person name="McCowan C."/>
            <person name="Murphy C."/>
            <person name="Pearson M."/>
            <person name="Poon T.W."/>
            <person name="Priest M."/>
            <person name="Roberts A."/>
            <person name="Saif S."/>
            <person name="Shea T."/>
            <person name="Sykes S."/>
            <person name="Wortman J."/>
            <person name="Nusbaum C."/>
            <person name="Birren B."/>
        </authorList>
    </citation>
    <scope>NUCLEOTIDE SEQUENCE [LARGE SCALE GENOMIC DNA]</scope>
    <source>
        <strain evidence="2">NJM9701</strain>
    </source>
</reference>
<keyword evidence="1" id="KW-0812">Transmembrane</keyword>
<dbReference type="EMBL" id="KI913976">
    <property type="protein sequence ID" value="ETV96680.1"/>
    <property type="molecule type" value="Genomic_DNA"/>
</dbReference>
<dbReference type="NCBIfam" id="TIGR01571">
    <property type="entry name" value="A_thal_Cys_rich"/>
    <property type="match status" value="1"/>
</dbReference>
<keyword evidence="1" id="KW-0472">Membrane</keyword>
<protein>
    <submittedName>
        <fullName evidence="2">Uncharacterized protein</fullName>
    </submittedName>
</protein>
<feature type="transmembrane region" description="Helical" evidence="1">
    <location>
        <begin position="104"/>
        <end position="122"/>
    </location>
</feature>
<dbReference type="VEuPathDB" id="FungiDB:H310_10355"/>
<dbReference type="InterPro" id="IPR006461">
    <property type="entry name" value="PLAC_motif_containing"/>
</dbReference>
<dbReference type="AlphaFoldDB" id="A0A024TRN9"/>
<dbReference type="GeneID" id="20087400"/>
<dbReference type="Pfam" id="PF04749">
    <property type="entry name" value="PLAC8"/>
    <property type="match status" value="1"/>
</dbReference>
<dbReference type="PANTHER" id="PTHR15907">
    <property type="entry name" value="DUF614 FAMILY PROTEIN-RELATED"/>
    <property type="match status" value="1"/>
</dbReference>
<keyword evidence="1" id="KW-1133">Transmembrane helix</keyword>
<name>A0A024TRN9_9STRA</name>
<dbReference type="RefSeq" id="XP_008874943.1">
    <property type="nucleotide sequence ID" value="XM_008876721.1"/>
</dbReference>
<proteinExistence type="predicted"/>
<evidence type="ECO:0000256" key="1">
    <source>
        <dbReference type="SAM" id="Phobius"/>
    </source>
</evidence>
<dbReference type="EMBL" id="KI913976">
    <property type="protein sequence ID" value="ETV96674.1"/>
    <property type="molecule type" value="Genomic_DNA"/>
</dbReference>
<dbReference type="GeneID" id="20087405"/>
<feature type="transmembrane region" description="Helical" evidence="1">
    <location>
        <begin position="70"/>
        <end position="92"/>
    </location>
</feature>
<dbReference type="RefSeq" id="XP_008874937.1">
    <property type="nucleotide sequence ID" value="XM_008876715.1"/>
</dbReference>
<evidence type="ECO:0000313" key="2">
    <source>
        <dbReference type="EMBL" id="ETV96674.1"/>
    </source>
</evidence>
<evidence type="ECO:0000313" key="3">
    <source>
        <dbReference type="EMBL" id="ETV96680.1"/>
    </source>
</evidence>